<dbReference type="EMBL" id="FRCS01000001">
    <property type="protein sequence ID" value="SHM53673.1"/>
    <property type="molecule type" value="Genomic_DNA"/>
</dbReference>
<dbReference type="InterPro" id="IPR028082">
    <property type="entry name" value="Peripla_BP_I"/>
</dbReference>
<evidence type="ECO:0000256" key="4">
    <source>
        <dbReference type="SAM" id="SignalP"/>
    </source>
</evidence>
<dbReference type="CDD" id="cd06343">
    <property type="entry name" value="PBP1_ABC_ligand_binding-like"/>
    <property type="match status" value="1"/>
</dbReference>
<feature type="region of interest" description="Disordered" evidence="3">
    <location>
        <begin position="399"/>
        <end position="425"/>
    </location>
</feature>
<keyword evidence="7" id="KW-1185">Reference proteome</keyword>
<reference evidence="6 7" key="1">
    <citation type="submission" date="2016-11" db="EMBL/GenBank/DDBJ databases">
        <authorList>
            <person name="Jaros S."/>
            <person name="Januszkiewicz K."/>
            <person name="Wedrychowicz H."/>
        </authorList>
    </citation>
    <scope>NUCLEOTIDE SEQUENCE [LARGE SCALE GENOMIC DNA]</scope>
    <source>
        <strain evidence="6 7">DSM 46144</strain>
    </source>
</reference>
<dbReference type="RefSeq" id="WP_073251497.1">
    <property type="nucleotide sequence ID" value="NZ_FRCS01000001.1"/>
</dbReference>
<comment type="similarity">
    <text evidence="1">Belongs to the leucine-binding protein family.</text>
</comment>
<dbReference type="STRING" id="134849.SAMN05443668_101835"/>
<feature type="chain" id="PRO_5038945876" evidence="4">
    <location>
        <begin position="24"/>
        <end position="425"/>
    </location>
</feature>
<dbReference type="SUPFAM" id="SSF53822">
    <property type="entry name" value="Periplasmic binding protein-like I"/>
    <property type="match status" value="1"/>
</dbReference>
<keyword evidence="2 4" id="KW-0732">Signal</keyword>
<gene>
    <name evidence="6" type="ORF">SAMN05443668_101835</name>
</gene>
<evidence type="ECO:0000256" key="3">
    <source>
        <dbReference type="SAM" id="MobiDB-lite"/>
    </source>
</evidence>
<proteinExistence type="inferred from homology"/>
<protein>
    <submittedName>
        <fullName evidence="6">ABC-type branched-chain amino acid transport system, substrate-binding protein</fullName>
    </submittedName>
</protein>
<name>A0A1M7JLP6_9ACTN</name>
<evidence type="ECO:0000256" key="2">
    <source>
        <dbReference type="ARBA" id="ARBA00022729"/>
    </source>
</evidence>
<dbReference type="PANTHER" id="PTHR47235">
    <property type="entry name" value="BLR6548 PROTEIN"/>
    <property type="match status" value="1"/>
</dbReference>
<feature type="domain" description="Leucine-binding protein" evidence="5">
    <location>
        <begin position="44"/>
        <end position="387"/>
    </location>
</feature>
<feature type="signal peptide" evidence="4">
    <location>
        <begin position="1"/>
        <end position="23"/>
    </location>
</feature>
<organism evidence="6 7">
    <name type="scientific">Cryptosporangium aurantiacum</name>
    <dbReference type="NCBI Taxonomy" id="134849"/>
    <lineage>
        <taxon>Bacteria</taxon>
        <taxon>Bacillati</taxon>
        <taxon>Actinomycetota</taxon>
        <taxon>Actinomycetes</taxon>
        <taxon>Cryptosporangiales</taxon>
        <taxon>Cryptosporangiaceae</taxon>
        <taxon>Cryptosporangium</taxon>
    </lineage>
</organism>
<dbReference type="PROSITE" id="PS51257">
    <property type="entry name" value="PROKAR_LIPOPROTEIN"/>
    <property type="match status" value="1"/>
</dbReference>
<dbReference type="Proteomes" id="UP000184440">
    <property type="component" value="Unassembled WGS sequence"/>
</dbReference>
<dbReference type="InterPro" id="IPR028081">
    <property type="entry name" value="Leu-bd"/>
</dbReference>
<evidence type="ECO:0000256" key="1">
    <source>
        <dbReference type="ARBA" id="ARBA00010062"/>
    </source>
</evidence>
<dbReference type="OrthoDB" id="26870at2"/>
<dbReference type="Gene3D" id="3.40.50.2300">
    <property type="match status" value="2"/>
</dbReference>
<evidence type="ECO:0000313" key="6">
    <source>
        <dbReference type="EMBL" id="SHM53673.1"/>
    </source>
</evidence>
<evidence type="ECO:0000259" key="5">
    <source>
        <dbReference type="Pfam" id="PF13458"/>
    </source>
</evidence>
<sequence>MIRSLRRGIAVAAALALAASVAACTEDSPSSNGASVPGVTDTTILVGTHQPLTGRAAAGYSKIASATKAYFEYVNANGGVHGRKIEYKIVDDAYNPAKTQEVVRQLVLQDKVFAVLNGLGTPTHGGVLDFLKTNKVPDLFVSSGSALFNQPEKYPSTFGFNVDYVTEAKVLANYVKKNFPGKKVCFFGQNDDFGQDALKGVETVLGSVTAKQNYVPTNTNVAPQVGALKAAGCEVNMLATITPFTALTIGTAAKLGYRAQWVGSSVGGDYVGLSTLLGKVAPVLLEGYVTSGYLPSPLDATNPWTKLFKDVNAKYNGNTTFEVNTLFGMAVGYTFVQALQAAGKDLTREGLIEAVEKGGFEGPSLVPMRYSKDDHSGFSGTQISVIKGGKQALVDTPYVTDTGDGPVEPYTEGASAPPANGIPTA</sequence>
<dbReference type="Pfam" id="PF13458">
    <property type="entry name" value="Peripla_BP_6"/>
    <property type="match status" value="1"/>
</dbReference>
<dbReference type="PANTHER" id="PTHR47235:SF1">
    <property type="entry name" value="BLR6548 PROTEIN"/>
    <property type="match status" value="1"/>
</dbReference>
<dbReference type="AlphaFoldDB" id="A0A1M7JLP6"/>
<accession>A0A1M7JLP6</accession>
<evidence type="ECO:0000313" key="7">
    <source>
        <dbReference type="Proteomes" id="UP000184440"/>
    </source>
</evidence>